<protein>
    <submittedName>
        <fullName evidence="2">Uncharacterized protein</fullName>
    </submittedName>
</protein>
<dbReference type="RefSeq" id="WP_092267302.1">
    <property type="nucleotide sequence ID" value="NZ_FORT01000003.1"/>
</dbReference>
<organism evidence="2 3">
    <name type="scientific">Brevibacillus centrosporus</name>
    <dbReference type="NCBI Taxonomy" id="54910"/>
    <lineage>
        <taxon>Bacteria</taxon>
        <taxon>Bacillati</taxon>
        <taxon>Bacillota</taxon>
        <taxon>Bacilli</taxon>
        <taxon>Bacillales</taxon>
        <taxon>Paenibacillaceae</taxon>
        <taxon>Brevibacillus</taxon>
    </lineage>
</organism>
<evidence type="ECO:0000313" key="3">
    <source>
        <dbReference type="Proteomes" id="UP000198915"/>
    </source>
</evidence>
<sequence>MIEDVRKRLRSGEYSIYERTGGFDFSDRSIVGTHTLYISNQGTVYAHDTGGIFGSERTVTYDAQSLGVKVSPSSYFMTLSNTAPYHALRFSFTVDFNEFTKMYALLPRECFQWDADDFCLYKKESETAFLPGKIKVTDTMILLSSEQGYPSKKYELPMRRIRTVEEVSSSVLKINGQFAIDEQACSSFELFLPQKEIVTKLAGHKGRSVFDVVGNDAELYPVYLELSGKPIPLTLAHSEDKLSLVNENSLQVIKTFSKTQDSWYYNKQDQLAIVLGEKPFVFVVEEKRTEAFFTKNLYSDQHRLLVGTYLLNGTWLGIPYEQEQVAILSTKNGVQFFSRSSLALSEAVSLHNSVGIVDVDKLIVKHDFEGIAQICMLQAEGQYDFAALALPFSNPSEHAIGYDDSGQPFWFIHGASGVTFFSTSEKHRVITNEDIQEISVVEREEDSLFTAIQICTKKEKKRVSVPTTSVGELIQKTYLHAKAPLVQTVPVEQLYLSYARHSNDYLSYDLFGQLFAIQEGIREITATNANRDFRNLEMINFLYYAIQSQKRRLDTVSIYLPAFWEREDRALFPFPVQQQPYRQLQRNLTSLSAQIRHSLSEVENSLSAVSSFIILKKDMDEFIKEKTKRGRNAALAVGGIGLALAPLTGGISLVLPGVFMGINTYMNAADMKRIEELKQSNENLRLDFFMRKALDAYEHFMSTLVPYYVSEMNQSVTSFFQELAVPYQGVLGDPSVKQKLLGRMAEYYTFKQLPIDDSVLTKKEALVETVQGSLSLADEHMQIIKQEVTYHVPESVAVPKLSGK</sequence>
<name>A0A1I3R823_9BACL</name>
<dbReference type="EMBL" id="FORT01000003">
    <property type="protein sequence ID" value="SFJ41932.1"/>
    <property type="molecule type" value="Genomic_DNA"/>
</dbReference>
<accession>A0A1I3R823</accession>
<dbReference type="Proteomes" id="UP000198915">
    <property type="component" value="Unassembled WGS sequence"/>
</dbReference>
<evidence type="ECO:0000256" key="1">
    <source>
        <dbReference type="SAM" id="Phobius"/>
    </source>
</evidence>
<keyword evidence="1" id="KW-0472">Membrane</keyword>
<dbReference type="STRING" id="1884381.SAMN05518846_103303"/>
<dbReference type="AlphaFoldDB" id="A0A1I3R823"/>
<evidence type="ECO:0000313" key="2">
    <source>
        <dbReference type="EMBL" id="SFJ41932.1"/>
    </source>
</evidence>
<reference evidence="3" key="1">
    <citation type="submission" date="2016-10" db="EMBL/GenBank/DDBJ databases">
        <authorList>
            <person name="Varghese N."/>
            <person name="Submissions S."/>
        </authorList>
    </citation>
    <scope>NUCLEOTIDE SEQUENCE [LARGE SCALE GENOMIC DNA]</scope>
    <source>
        <strain evidence="3">OK042</strain>
    </source>
</reference>
<keyword evidence="1" id="KW-1133">Transmembrane helix</keyword>
<proteinExistence type="predicted"/>
<keyword evidence="1" id="KW-0812">Transmembrane</keyword>
<gene>
    <name evidence="2" type="ORF">SAMN05518846_103303</name>
</gene>
<feature type="transmembrane region" description="Helical" evidence="1">
    <location>
        <begin position="633"/>
        <end position="662"/>
    </location>
</feature>
<keyword evidence="3" id="KW-1185">Reference proteome</keyword>